<keyword evidence="2" id="KW-0813">Transport</keyword>
<keyword evidence="8" id="KW-1185">Reference proteome</keyword>
<dbReference type="Pfam" id="PF13347">
    <property type="entry name" value="MFS_2"/>
    <property type="match status" value="1"/>
</dbReference>
<dbReference type="OrthoDB" id="28755at2759"/>
<evidence type="ECO:0000256" key="2">
    <source>
        <dbReference type="ARBA" id="ARBA00022448"/>
    </source>
</evidence>
<feature type="transmembrane region" description="Helical" evidence="6">
    <location>
        <begin position="375"/>
        <end position="395"/>
    </location>
</feature>
<feature type="transmembrane region" description="Helical" evidence="6">
    <location>
        <begin position="209"/>
        <end position="229"/>
    </location>
</feature>
<feature type="transmembrane region" description="Helical" evidence="6">
    <location>
        <begin position="173"/>
        <end position="197"/>
    </location>
</feature>
<evidence type="ECO:0000256" key="3">
    <source>
        <dbReference type="ARBA" id="ARBA00022692"/>
    </source>
</evidence>
<dbReference type="SUPFAM" id="SSF103473">
    <property type="entry name" value="MFS general substrate transporter"/>
    <property type="match status" value="1"/>
</dbReference>
<keyword evidence="4 6" id="KW-1133">Transmembrane helix</keyword>
<keyword evidence="5 6" id="KW-0472">Membrane</keyword>
<sequence length="565" mass="61438">MTATATAPTSWTGQPRIKGSTEAMRMFLLTFSLIGLQFCWGTEQTYATPYLLALGLSKGGMSLVWIAGPLSGLIMQPIIGMISDKSTSKYGRRRPFMVGGTIAVAICMLIMGWAKEIVAYFVKEESRRNDMTIRLAVMDIYVLDFVINIAQATCRALVVDALPMSKQQLGAAWVTRMVGLGHILVFGFGALDLNAILPPMFGDTQFKKVCAFAALAMIISFGVTCWAVEERVLVSDGSKQHTGSDQSLVSIIRQIYERALYVPERIQYICNIQFWAWIGWFPLMFYGSTWVGEIYLRHDAPQTGSGRDDALSQVGRVGSTALIIHSFIGFVTAILLPNLVTSPGDEETERKFTPRPPESLRPIVEKVGAKQPTLLNVWTCGNAMLGLCLMWAPLIKSVTFATFLMAATGVPSAISGFAATTYIGVEINKLSTSLPTTTHRYTVVNRRNSNEGLELSDRAAADDTSLHLRHSSQSSLGGPSSTGELSGIYLGILNIYTTLPQFVGTAISWVVFSILEPGKSPELAKDSHPDEHNSTEGVSGIGVCLFIGAITAVVSSFATRKLKEN</sequence>
<evidence type="ECO:0000313" key="8">
    <source>
        <dbReference type="Proteomes" id="UP000660729"/>
    </source>
</evidence>
<comment type="caution">
    <text evidence="7">The sequence shown here is derived from an EMBL/GenBank/DDBJ whole genome shotgun (WGS) entry which is preliminary data.</text>
</comment>
<organism evidence="7 8">
    <name type="scientific">Pseudocercospora fuligena</name>
    <dbReference type="NCBI Taxonomy" id="685502"/>
    <lineage>
        <taxon>Eukaryota</taxon>
        <taxon>Fungi</taxon>
        <taxon>Dikarya</taxon>
        <taxon>Ascomycota</taxon>
        <taxon>Pezizomycotina</taxon>
        <taxon>Dothideomycetes</taxon>
        <taxon>Dothideomycetidae</taxon>
        <taxon>Mycosphaerellales</taxon>
        <taxon>Mycosphaerellaceae</taxon>
        <taxon>Pseudocercospora</taxon>
    </lineage>
</organism>
<name>A0A8H6RFH0_9PEZI</name>
<dbReference type="AlphaFoldDB" id="A0A8H6RFH0"/>
<evidence type="ECO:0000256" key="5">
    <source>
        <dbReference type="ARBA" id="ARBA00023136"/>
    </source>
</evidence>
<feature type="transmembrane region" description="Helical" evidence="6">
    <location>
        <begin position="537"/>
        <end position="558"/>
    </location>
</feature>
<feature type="transmembrane region" description="Helical" evidence="6">
    <location>
        <begin position="402"/>
        <end position="425"/>
    </location>
</feature>
<feature type="transmembrane region" description="Helical" evidence="6">
    <location>
        <begin position="26"/>
        <end position="43"/>
    </location>
</feature>
<dbReference type="PANTHER" id="PTHR19432:SF76">
    <property type="entry name" value="TRANSPORTER, PUTATIVE (EUROFUNG)-RELATED"/>
    <property type="match status" value="1"/>
</dbReference>
<feature type="transmembrane region" description="Helical" evidence="6">
    <location>
        <begin position="274"/>
        <end position="296"/>
    </location>
</feature>
<dbReference type="GO" id="GO:0008506">
    <property type="term" value="F:sucrose:proton symporter activity"/>
    <property type="evidence" value="ECO:0007669"/>
    <property type="project" value="TreeGrafter"/>
</dbReference>
<evidence type="ECO:0000256" key="4">
    <source>
        <dbReference type="ARBA" id="ARBA00022989"/>
    </source>
</evidence>
<feature type="transmembrane region" description="Helical" evidence="6">
    <location>
        <begin position="317"/>
        <end position="336"/>
    </location>
</feature>
<evidence type="ECO:0000256" key="1">
    <source>
        <dbReference type="ARBA" id="ARBA00004141"/>
    </source>
</evidence>
<feature type="transmembrane region" description="Helical" evidence="6">
    <location>
        <begin position="95"/>
        <end position="114"/>
    </location>
</feature>
<comment type="subcellular location">
    <subcellularLocation>
        <location evidence="1">Membrane</location>
        <topology evidence="1">Multi-pass membrane protein</topology>
    </subcellularLocation>
</comment>
<protein>
    <submittedName>
        <fullName evidence="7">General alpha-glucoside permease</fullName>
    </submittedName>
</protein>
<dbReference type="Proteomes" id="UP000660729">
    <property type="component" value="Unassembled WGS sequence"/>
</dbReference>
<dbReference type="PANTHER" id="PTHR19432">
    <property type="entry name" value="SUGAR TRANSPORTER"/>
    <property type="match status" value="1"/>
</dbReference>
<keyword evidence="3 6" id="KW-0812">Transmembrane</keyword>
<dbReference type="EMBL" id="JABCIY010000177">
    <property type="protein sequence ID" value="KAF7189983.1"/>
    <property type="molecule type" value="Genomic_DNA"/>
</dbReference>
<proteinExistence type="predicted"/>
<reference evidence="7" key="1">
    <citation type="submission" date="2020-04" db="EMBL/GenBank/DDBJ databases">
        <title>Draft genome resource of the tomato pathogen Pseudocercospora fuligena.</title>
        <authorList>
            <person name="Zaccaron A."/>
        </authorList>
    </citation>
    <scope>NUCLEOTIDE SEQUENCE</scope>
    <source>
        <strain evidence="7">PF001</strain>
    </source>
</reference>
<evidence type="ECO:0000313" key="7">
    <source>
        <dbReference type="EMBL" id="KAF7189983.1"/>
    </source>
</evidence>
<feature type="transmembrane region" description="Helical" evidence="6">
    <location>
        <begin position="63"/>
        <end position="83"/>
    </location>
</feature>
<dbReference type="Gene3D" id="1.20.1250.20">
    <property type="entry name" value="MFS general substrate transporter like domains"/>
    <property type="match status" value="1"/>
</dbReference>
<gene>
    <name evidence="7" type="ORF">HII31_08805</name>
</gene>
<accession>A0A8H6RFH0</accession>
<evidence type="ECO:0000256" key="6">
    <source>
        <dbReference type="SAM" id="Phobius"/>
    </source>
</evidence>
<dbReference type="GO" id="GO:0005886">
    <property type="term" value="C:plasma membrane"/>
    <property type="evidence" value="ECO:0007669"/>
    <property type="project" value="TreeGrafter"/>
</dbReference>
<dbReference type="InterPro" id="IPR036259">
    <property type="entry name" value="MFS_trans_sf"/>
</dbReference>